<dbReference type="AlphaFoldDB" id="A0A1J4MLM1"/>
<keyword evidence="2" id="KW-0802">TPR repeat</keyword>
<dbReference type="GO" id="GO:0005634">
    <property type="term" value="C:nucleus"/>
    <property type="evidence" value="ECO:0007669"/>
    <property type="project" value="TreeGrafter"/>
</dbReference>
<dbReference type="GeneID" id="92364671"/>
<accession>A0A1J4MLM1</accession>
<dbReference type="PANTHER" id="PTHR46035">
    <property type="entry name" value="TETRATRICOPEPTIDE REPEAT PROTEIN 4"/>
    <property type="match status" value="1"/>
</dbReference>
<reference evidence="6 7" key="1">
    <citation type="submission" date="2016-10" db="EMBL/GenBank/DDBJ databases">
        <title>Reductive evolution of mitochondrial metabolism and differential evolution of invasion-related proteins in Cryptosporidium.</title>
        <authorList>
            <person name="Liu S."/>
            <person name="Roellig D.M."/>
            <person name="Guo Y."/>
            <person name="Li N."/>
            <person name="Frace M.A."/>
            <person name="Tang K."/>
            <person name="Zhang L."/>
            <person name="Feng Y."/>
            <person name="Xiao L."/>
        </authorList>
    </citation>
    <scope>NUCLEOTIDE SEQUENCE [LARGE SCALE GENOMIC DNA]</scope>
    <source>
        <strain evidence="6">30847</strain>
    </source>
</reference>
<dbReference type="Gene3D" id="1.25.40.10">
    <property type="entry name" value="Tetratricopeptide repeat domain"/>
    <property type="match status" value="1"/>
</dbReference>
<dbReference type="InterPro" id="IPR011990">
    <property type="entry name" value="TPR-like_helical_dom_sf"/>
</dbReference>
<dbReference type="GO" id="GO:0051879">
    <property type="term" value="F:Hsp90 protein binding"/>
    <property type="evidence" value="ECO:0007669"/>
    <property type="project" value="InterPro"/>
</dbReference>
<name>A0A1J4MLM1_9CRYT</name>
<dbReference type="Proteomes" id="UP000186804">
    <property type="component" value="Unassembled WGS sequence"/>
</dbReference>
<keyword evidence="7" id="KW-1185">Reference proteome</keyword>
<dbReference type="OrthoDB" id="420195at2759"/>
<proteinExistence type="inferred from homology"/>
<evidence type="ECO:0000256" key="3">
    <source>
        <dbReference type="ARBA" id="ARBA00023602"/>
    </source>
</evidence>
<evidence type="ECO:0000313" key="7">
    <source>
        <dbReference type="Proteomes" id="UP000186804"/>
    </source>
</evidence>
<dbReference type="GO" id="GO:0030544">
    <property type="term" value="F:Hsp70 protein binding"/>
    <property type="evidence" value="ECO:0007669"/>
    <property type="project" value="TreeGrafter"/>
</dbReference>
<sequence length="370" mass="43928">MTENNIDVNVQTTNEDDNFDWEVDPERLKHLVEKYKREEFPLFMGEDVLDSNNVHIQALQSLIYDDETPESLAEQFRIVGNEYFQDGPKRYKDAILSYTRGIRQNSNNKKINSLLYSNRAHIYLLMKRYVDCVNDCRYSLQEDPTNIKAAYRGAKASLEMHLFRQSLNFVNYGLKYDNNNEELLKLYQLSKDKLECIEEKRKTLDLNNENKSQKDKVQLIIKERNYQLNEAIYDVIYTHHHNINLKNNELIFPIMILLDEVMLCEFICEANENSKISDHLKIMFPGDRFLEWDSQKVYVWNKLSIFYEPGYPYEHIVWEVSINKTIKEILDQIKIIPKCPTFHIIASSSQYIQEFTNTIYKVIKDPSLIN</sequence>
<protein>
    <submittedName>
        <fullName evidence="6">TPR repeat-containing protein</fullName>
    </submittedName>
</protein>
<dbReference type="Pfam" id="PF18972">
    <property type="entry name" value="Wheel"/>
    <property type="match status" value="1"/>
</dbReference>
<dbReference type="GO" id="GO:0006457">
    <property type="term" value="P:protein folding"/>
    <property type="evidence" value="ECO:0007669"/>
    <property type="project" value="TreeGrafter"/>
</dbReference>
<dbReference type="InterPro" id="IPR044059">
    <property type="entry name" value="Csn1/TTC4_wheel"/>
</dbReference>
<gene>
    <name evidence="6" type="ORF">cand_004860</name>
</gene>
<dbReference type="PANTHER" id="PTHR46035:SF1">
    <property type="entry name" value="TETRATRICOPEPTIDE REPEAT PROTEIN 4"/>
    <property type="match status" value="1"/>
</dbReference>
<dbReference type="InterPro" id="IPR019734">
    <property type="entry name" value="TPR_rpt"/>
</dbReference>
<organism evidence="6 7">
    <name type="scientific">Cryptosporidium andersoni</name>
    <dbReference type="NCBI Taxonomy" id="117008"/>
    <lineage>
        <taxon>Eukaryota</taxon>
        <taxon>Sar</taxon>
        <taxon>Alveolata</taxon>
        <taxon>Apicomplexa</taxon>
        <taxon>Conoidasida</taxon>
        <taxon>Coccidia</taxon>
        <taxon>Eucoccidiorida</taxon>
        <taxon>Eimeriorina</taxon>
        <taxon>Cryptosporidiidae</taxon>
        <taxon>Cryptosporidium</taxon>
    </lineage>
</organism>
<evidence type="ECO:0000256" key="2">
    <source>
        <dbReference type="ARBA" id="ARBA00022803"/>
    </source>
</evidence>
<dbReference type="CDD" id="cd21377">
    <property type="entry name" value="CTWD_Cns1-like"/>
    <property type="match status" value="1"/>
</dbReference>
<evidence type="ECO:0000256" key="4">
    <source>
        <dbReference type="SAM" id="Coils"/>
    </source>
</evidence>
<dbReference type="SMART" id="SM00028">
    <property type="entry name" value="TPR"/>
    <property type="match status" value="2"/>
</dbReference>
<dbReference type="RefSeq" id="XP_067067315.1">
    <property type="nucleotide sequence ID" value="XM_067210729.1"/>
</dbReference>
<feature type="domain" description="Cns1/TTC4 wheel" evidence="5">
    <location>
        <begin position="247"/>
        <end position="353"/>
    </location>
</feature>
<dbReference type="EMBL" id="LRBS01000093">
    <property type="protein sequence ID" value="OII74943.1"/>
    <property type="molecule type" value="Genomic_DNA"/>
</dbReference>
<dbReference type="GO" id="GO:0005829">
    <property type="term" value="C:cytosol"/>
    <property type="evidence" value="ECO:0007669"/>
    <property type="project" value="TreeGrafter"/>
</dbReference>
<evidence type="ECO:0000313" key="6">
    <source>
        <dbReference type="EMBL" id="OII74943.1"/>
    </source>
</evidence>
<keyword evidence="1" id="KW-0677">Repeat</keyword>
<comment type="caution">
    <text evidence="6">The sequence shown here is derived from an EMBL/GenBank/DDBJ whole genome shotgun (WGS) entry which is preliminary data.</text>
</comment>
<dbReference type="SUPFAM" id="SSF48452">
    <property type="entry name" value="TPR-like"/>
    <property type="match status" value="1"/>
</dbReference>
<comment type="similarity">
    <text evidence="3">Belongs to the TTC4 family.</text>
</comment>
<dbReference type="VEuPathDB" id="CryptoDB:cand_004860"/>
<evidence type="ECO:0000259" key="5">
    <source>
        <dbReference type="Pfam" id="PF18972"/>
    </source>
</evidence>
<evidence type="ECO:0000256" key="1">
    <source>
        <dbReference type="ARBA" id="ARBA00022737"/>
    </source>
</evidence>
<keyword evidence="4" id="KW-0175">Coiled coil</keyword>
<feature type="coiled-coil region" evidence="4">
    <location>
        <begin position="180"/>
        <end position="214"/>
    </location>
</feature>